<dbReference type="Proteomes" id="UP000245207">
    <property type="component" value="Unassembled WGS sequence"/>
</dbReference>
<sequence>MRKLLNHQMNNLYTIQSIKLNDCNTAPKLQYHVAAKERWKRKGNEQETSITSEFRDTEVYSLKHKWYNFQRHGNHIRNAAGIKIQSFYATQLTVDEVTVFDNFGLLIIVVISSRREKVWNDQKVRKLEVVIQQLDNRGGKYFEDDAKVVSIERLNMVAFCHLQGMVHRDLKPEFFNNSSLQTGEDHPNFVRIMYLVVYLSISRVHKVAINIITTFFILTRYLASVLEEVLGGKYFEDDANVVSIETLNVVAFCHLQGMVHRDLNPEFFNNSSLQIGTWLAYGTMWIVFNQFKKVIDGCSTSHLGCGFRALAGISGQSNNLHDIVQEMLIMGNGNNIISVVRRLMLAACVYNLLKERNGRIFRDTKRNSDKVIRGIMNTVKSRLLGLTVRESKEVRATESKWGITLKRAKTGK</sequence>
<gene>
    <name evidence="7" type="ORF">CTI12_AA130500</name>
</gene>
<evidence type="ECO:0000256" key="3">
    <source>
        <dbReference type="ARBA" id="ARBA00022679"/>
    </source>
</evidence>
<keyword evidence="8" id="KW-1185">Reference proteome</keyword>
<keyword evidence="2" id="KW-0723">Serine/threonine-protein kinase</keyword>
<dbReference type="InterPro" id="IPR011009">
    <property type="entry name" value="Kinase-like_dom_sf"/>
</dbReference>
<evidence type="ECO:0000256" key="4">
    <source>
        <dbReference type="ARBA" id="ARBA00022741"/>
    </source>
</evidence>
<comment type="similarity">
    <text evidence="1">Belongs to the protein kinase superfamily. CAMK Ser/Thr protein kinase family. CaMK subfamily.</text>
</comment>
<dbReference type="GO" id="GO:0005524">
    <property type="term" value="F:ATP binding"/>
    <property type="evidence" value="ECO:0007669"/>
    <property type="project" value="UniProtKB-KW"/>
</dbReference>
<evidence type="ECO:0000256" key="2">
    <source>
        <dbReference type="ARBA" id="ARBA00022527"/>
    </source>
</evidence>
<accession>A0A2U1PLP5</accession>
<evidence type="ECO:0000313" key="8">
    <source>
        <dbReference type="Proteomes" id="UP000245207"/>
    </source>
</evidence>
<name>A0A2U1PLP5_ARTAN</name>
<dbReference type="EMBL" id="PKPP01000993">
    <property type="protein sequence ID" value="PWA86683.1"/>
    <property type="molecule type" value="Genomic_DNA"/>
</dbReference>
<dbReference type="SUPFAM" id="SSF56112">
    <property type="entry name" value="Protein kinase-like (PK-like)"/>
    <property type="match status" value="1"/>
</dbReference>
<dbReference type="OrthoDB" id="1745766at2759"/>
<keyword evidence="5" id="KW-0418">Kinase</keyword>
<dbReference type="AlphaFoldDB" id="A0A2U1PLP5"/>
<dbReference type="GO" id="GO:0004674">
    <property type="term" value="F:protein serine/threonine kinase activity"/>
    <property type="evidence" value="ECO:0007669"/>
    <property type="project" value="UniProtKB-KW"/>
</dbReference>
<evidence type="ECO:0000256" key="5">
    <source>
        <dbReference type="ARBA" id="ARBA00022777"/>
    </source>
</evidence>
<evidence type="ECO:0000313" key="7">
    <source>
        <dbReference type="EMBL" id="PWA86683.1"/>
    </source>
</evidence>
<evidence type="ECO:0000256" key="6">
    <source>
        <dbReference type="ARBA" id="ARBA00022840"/>
    </source>
</evidence>
<keyword evidence="6" id="KW-0067">ATP-binding</keyword>
<reference evidence="7 8" key="1">
    <citation type="journal article" date="2018" name="Mol. Plant">
        <title>The genome of Artemisia annua provides insight into the evolution of Asteraceae family and artemisinin biosynthesis.</title>
        <authorList>
            <person name="Shen Q."/>
            <person name="Zhang L."/>
            <person name="Liao Z."/>
            <person name="Wang S."/>
            <person name="Yan T."/>
            <person name="Shi P."/>
            <person name="Liu M."/>
            <person name="Fu X."/>
            <person name="Pan Q."/>
            <person name="Wang Y."/>
            <person name="Lv Z."/>
            <person name="Lu X."/>
            <person name="Zhang F."/>
            <person name="Jiang W."/>
            <person name="Ma Y."/>
            <person name="Chen M."/>
            <person name="Hao X."/>
            <person name="Li L."/>
            <person name="Tang Y."/>
            <person name="Lv G."/>
            <person name="Zhou Y."/>
            <person name="Sun X."/>
            <person name="Brodelius P.E."/>
            <person name="Rose J.K.C."/>
            <person name="Tang K."/>
        </authorList>
    </citation>
    <scope>NUCLEOTIDE SEQUENCE [LARGE SCALE GENOMIC DNA]</scope>
    <source>
        <strain evidence="8">cv. Huhao1</strain>
        <tissue evidence="7">Leaf</tissue>
    </source>
</reference>
<dbReference type="PANTHER" id="PTHR24349">
    <property type="entry name" value="SERINE/THREONINE-PROTEIN KINASE"/>
    <property type="match status" value="1"/>
</dbReference>
<proteinExistence type="inferred from homology"/>
<protein>
    <recommendedName>
        <fullName evidence="9">Protein kinase domain-containing protein</fullName>
    </recommendedName>
</protein>
<dbReference type="InterPro" id="IPR050205">
    <property type="entry name" value="CDPK_Ser/Thr_kinases"/>
</dbReference>
<evidence type="ECO:0000256" key="1">
    <source>
        <dbReference type="ARBA" id="ARBA00005354"/>
    </source>
</evidence>
<keyword evidence="4" id="KW-0547">Nucleotide-binding</keyword>
<keyword evidence="3" id="KW-0808">Transferase</keyword>
<evidence type="ECO:0008006" key="9">
    <source>
        <dbReference type="Google" id="ProtNLM"/>
    </source>
</evidence>
<organism evidence="7 8">
    <name type="scientific">Artemisia annua</name>
    <name type="common">Sweet wormwood</name>
    <dbReference type="NCBI Taxonomy" id="35608"/>
    <lineage>
        <taxon>Eukaryota</taxon>
        <taxon>Viridiplantae</taxon>
        <taxon>Streptophyta</taxon>
        <taxon>Embryophyta</taxon>
        <taxon>Tracheophyta</taxon>
        <taxon>Spermatophyta</taxon>
        <taxon>Magnoliopsida</taxon>
        <taxon>eudicotyledons</taxon>
        <taxon>Gunneridae</taxon>
        <taxon>Pentapetalae</taxon>
        <taxon>asterids</taxon>
        <taxon>campanulids</taxon>
        <taxon>Asterales</taxon>
        <taxon>Asteraceae</taxon>
        <taxon>Asteroideae</taxon>
        <taxon>Anthemideae</taxon>
        <taxon>Artemisiinae</taxon>
        <taxon>Artemisia</taxon>
    </lineage>
</organism>
<comment type="caution">
    <text evidence="7">The sequence shown here is derived from an EMBL/GenBank/DDBJ whole genome shotgun (WGS) entry which is preliminary data.</text>
</comment>
<dbReference type="STRING" id="35608.A0A2U1PLP5"/>